<name>A0AAW1Q9Y3_9CHLO</name>
<evidence type="ECO:0000256" key="1">
    <source>
        <dbReference type="SAM" id="MobiDB-lite"/>
    </source>
</evidence>
<dbReference type="PANTHER" id="PTHR33977">
    <property type="entry name" value="ZINC ION BINDING PROTEIN"/>
    <property type="match status" value="1"/>
</dbReference>
<accession>A0AAW1Q9Y3</accession>
<dbReference type="EMBL" id="JALJOR010000004">
    <property type="protein sequence ID" value="KAK9817903.1"/>
    <property type="molecule type" value="Genomic_DNA"/>
</dbReference>
<feature type="region of interest" description="Disordered" evidence="1">
    <location>
        <begin position="1"/>
        <end position="28"/>
    </location>
</feature>
<dbReference type="InterPro" id="IPR048324">
    <property type="entry name" value="ZSWIM1-3_RNaseH-like"/>
</dbReference>
<organism evidence="3 4">
    <name type="scientific">[Myrmecia] bisecta</name>
    <dbReference type="NCBI Taxonomy" id="41462"/>
    <lineage>
        <taxon>Eukaryota</taxon>
        <taxon>Viridiplantae</taxon>
        <taxon>Chlorophyta</taxon>
        <taxon>core chlorophytes</taxon>
        <taxon>Trebouxiophyceae</taxon>
        <taxon>Trebouxiales</taxon>
        <taxon>Trebouxiaceae</taxon>
        <taxon>Myrmecia</taxon>
    </lineage>
</organism>
<dbReference type="PANTHER" id="PTHR33977:SF1">
    <property type="entry name" value="ZINC ION BINDING PROTEIN"/>
    <property type="match status" value="1"/>
</dbReference>
<comment type="caution">
    <text evidence="3">The sequence shown here is derived from an EMBL/GenBank/DDBJ whole genome shotgun (WGS) entry which is preliminary data.</text>
</comment>
<feature type="compositionally biased region" description="Basic and acidic residues" evidence="1">
    <location>
        <begin position="16"/>
        <end position="28"/>
    </location>
</feature>
<dbReference type="Pfam" id="PF21056">
    <property type="entry name" value="ZSWIM1-3_RNaseH-like"/>
    <property type="match status" value="1"/>
</dbReference>
<dbReference type="Proteomes" id="UP001489004">
    <property type="component" value="Unassembled WGS sequence"/>
</dbReference>
<protein>
    <recommendedName>
        <fullName evidence="2">ZSWIM1/3 RNaseH-like domain-containing protein</fullName>
    </recommendedName>
</protein>
<keyword evidence="4" id="KW-1185">Reference proteome</keyword>
<proteinExistence type="predicted"/>
<evidence type="ECO:0000313" key="3">
    <source>
        <dbReference type="EMBL" id="KAK9817903.1"/>
    </source>
</evidence>
<reference evidence="3 4" key="1">
    <citation type="journal article" date="2024" name="Nat. Commun.">
        <title>Phylogenomics reveals the evolutionary origins of lichenization in chlorophyte algae.</title>
        <authorList>
            <person name="Puginier C."/>
            <person name="Libourel C."/>
            <person name="Otte J."/>
            <person name="Skaloud P."/>
            <person name="Haon M."/>
            <person name="Grisel S."/>
            <person name="Petersen M."/>
            <person name="Berrin J.G."/>
            <person name="Delaux P.M."/>
            <person name="Dal Grande F."/>
            <person name="Keller J."/>
        </authorList>
    </citation>
    <scope>NUCLEOTIDE SEQUENCE [LARGE SCALE GENOMIC DNA]</scope>
    <source>
        <strain evidence="3 4">SAG 2043</strain>
    </source>
</reference>
<dbReference type="AlphaFoldDB" id="A0AAW1Q9Y3"/>
<sequence>MQHITIGLPKGPRTKSAQDKRRAERANHHDSTYCTVAVKADAKQVKSTTLLCKWSAIAIDATFGTNNMKFPLFTLMVFDDHENGIPVAMCVASRENSQTVEMILRAFRDTLRESQPDWEPRCFLVDCADSEAAAIRAVWGDAVEIILLSEPYVGK</sequence>
<feature type="domain" description="ZSWIM1/3 RNaseH-like" evidence="2">
    <location>
        <begin position="57"/>
        <end position="142"/>
    </location>
</feature>
<evidence type="ECO:0000259" key="2">
    <source>
        <dbReference type="Pfam" id="PF21056"/>
    </source>
</evidence>
<gene>
    <name evidence="3" type="ORF">WJX72_004022</name>
</gene>
<evidence type="ECO:0000313" key="4">
    <source>
        <dbReference type="Proteomes" id="UP001489004"/>
    </source>
</evidence>